<gene>
    <name evidence="7" type="primary">hydE</name>
    <name evidence="7" type="ORF">G3R48_10470</name>
</gene>
<dbReference type="Gene3D" id="3.20.20.70">
    <property type="entry name" value="Aldolase class I"/>
    <property type="match status" value="1"/>
</dbReference>
<evidence type="ECO:0000313" key="7">
    <source>
        <dbReference type="EMBL" id="MBR9728396.1"/>
    </source>
</evidence>
<dbReference type="InterPro" id="IPR013785">
    <property type="entry name" value="Aldolase_TIM"/>
</dbReference>
<keyword evidence="5" id="KW-0411">Iron-sulfur</keyword>
<dbReference type="NCBIfam" id="TIGR03956">
    <property type="entry name" value="rSAM_HydE"/>
    <property type="match status" value="1"/>
</dbReference>
<dbReference type="SFLD" id="SFLDG01082">
    <property type="entry name" value="B12-binding_domain_containing"/>
    <property type="match status" value="1"/>
</dbReference>
<dbReference type="InterPro" id="IPR006638">
    <property type="entry name" value="Elp3/MiaA/NifB-like_rSAM"/>
</dbReference>
<evidence type="ECO:0000256" key="3">
    <source>
        <dbReference type="ARBA" id="ARBA00022723"/>
    </source>
</evidence>
<dbReference type="InterPro" id="IPR034422">
    <property type="entry name" value="HydE/PylB-like"/>
</dbReference>
<evidence type="ECO:0000259" key="6">
    <source>
        <dbReference type="PROSITE" id="PS51918"/>
    </source>
</evidence>
<dbReference type="Pfam" id="PF04055">
    <property type="entry name" value="Radical_SAM"/>
    <property type="match status" value="1"/>
</dbReference>
<dbReference type="InterPro" id="IPR024021">
    <property type="entry name" value="FeFe-hyd_HydE_rSAM"/>
</dbReference>
<dbReference type="PANTHER" id="PTHR43726:SF1">
    <property type="entry name" value="BIOTIN SYNTHASE"/>
    <property type="match status" value="1"/>
</dbReference>
<keyword evidence="8" id="KW-1185">Reference proteome</keyword>
<dbReference type="SFLD" id="SFLDG01060">
    <property type="entry name" value="BATS_domain_containing"/>
    <property type="match status" value="1"/>
</dbReference>
<dbReference type="InterPro" id="IPR058240">
    <property type="entry name" value="rSAM_sf"/>
</dbReference>
<dbReference type="PANTHER" id="PTHR43726">
    <property type="entry name" value="3-METHYLORNITHINE SYNTHASE"/>
    <property type="match status" value="1"/>
</dbReference>
<organism evidence="7 8">
    <name type="scientific">Shewanella intestini</name>
    <dbReference type="NCBI Taxonomy" id="2017544"/>
    <lineage>
        <taxon>Bacteria</taxon>
        <taxon>Pseudomonadati</taxon>
        <taxon>Pseudomonadota</taxon>
        <taxon>Gammaproteobacteria</taxon>
        <taxon>Alteromonadales</taxon>
        <taxon>Shewanellaceae</taxon>
        <taxon>Shewanella</taxon>
    </lineage>
</organism>
<protein>
    <submittedName>
        <fullName evidence="7">[FeFe] hydrogenase H-cluster radical SAM maturase HydE</fullName>
    </submittedName>
</protein>
<dbReference type="InterPro" id="IPR007197">
    <property type="entry name" value="rSAM"/>
</dbReference>
<evidence type="ECO:0000256" key="5">
    <source>
        <dbReference type="ARBA" id="ARBA00023014"/>
    </source>
</evidence>
<proteinExistence type="predicted"/>
<dbReference type="CDD" id="cd01335">
    <property type="entry name" value="Radical_SAM"/>
    <property type="match status" value="1"/>
</dbReference>
<accession>A0ABS5I2Z8</accession>
<feature type="domain" description="Radical SAM core" evidence="6">
    <location>
        <begin position="42"/>
        <end position="262"/>
    </location>
</feature>
<keyword evidence="2" id="KW-0949">S-adenosyl-L-methionine</keyword>
<name>A0ABS5I2Z8_9GAMM</name>
<dbReference type="PIRSF" id="PIRSF004762">
    <property type="entry name" value="CHP00423"/>
    <property type="match status" value="1"/>
</dbReference>
<sequence length="344" mass="38573">MTAATISPMALNKQQILSLLQGQQDTWLFDQAQRITSQVFADNVYLRGIVEFSNYCLHNCHYCGLRSANRKVVRYRLSEQEILSAVDNIVAAGLNTVVLQSGDDKHYRSEVITRLIVAIKQKHDIAITLSLGDRHSHELQQWRAAGADRYLLKMETFDQTLFEQCRPKADFHQRLHQLKTLQSLGYQTGSGIITDLPGTTDERLANDILTLTQMELDMLACGPFVAHQQTPFADEPNGNVLTSQRVSAILRLMNPYANIPATSSLEVLTRGAREQALLRGCNVIMPSFTPEKGYVNYSIYPGKNASTIATQPRLNAMFEQINAHGLHPCLSRGDSKRNPHVPRN</sequence>
<evidence type="ECO:0000313" key="8">
    <source>
        <dbReference type="Proteomes" id="UP000811844"/>
    </source>
</evidence>
<evidence type="ECO:0000256" key="1">
    <source>
        <dbReference type="ARBA" id="ARBA00001966"/>
    </source>
</evidence>
<dbReference type="SMART" id="SM00729">
    <property type="entry name" value="Elp3"/>
    <property type="match status" value="1"/>
</dbReference>
<dbReference type="SUPFAM" id="SSF102114">
    <property type="entry name" value="Radical SAM enzymes"/>
    <property type="match status" value="1"/>
</dbReference>
<evidence type="ECO:0000256" key="2">
    <source>
        <dbReference type="ARBA" id="ARBA00022691"/>
    </source>
</evidence>
<evidence type="ECO:0000256" key="4">
    <source>
        <dbReference type="ARBA" id="ARBA00023004"/>
    </source>
</evidence>
<reference evidence="7 8" key="1">
    <citation type="submission" date="2020-02" db="EMBL/GenBank/DDBJ databases">
        <title>Shewanella WXL01 sp. nov., a marine bacterium isolated from green algae in Luhuitou Fringing Reef (Northern South China Sea).</title>
        <authorList>
            <person name="Wang X."/>
        </authorList>
    </citation>
    <scope>NUCLEOTIDE SEQUENCE [LARGE SCALE GENOMIC DNA]</scope>
    <source>
        <strain evidence="7 8">MCCC 1A01895</strain>
    </source>
</reference>
<keyword evidence="3" id="KW-0479">Metal-binding</keyword>
<comment type="caution">
    <text evidence="7">The sequence shown here is derived from an EMBL/GenBank/DDBJ whole genome shotgun (WGS) entry which is preliminary data.</text>
</comment>
<dbReference type="PROSITE" id="PS51918">
    <property type="entry name" value="RADICAL_SAM"/>
    <property type="match status" value="1"/>
</dbReference>
<dbReference type="EMBL" id="JAAIKR010000009">
    <property type="protein sequence ID" value="MBR9728396.1"/>
    <property type="molecule type" value="Genomic_DNA"/>
</dbReference>
<dbReference type="SFLD" id="SFLDG01280">
    <property type="entry name" value="HydE/PylB-like"/>
    <property type="match status" value="1"/>
</dbReference>
<keyword evidence="4" id="KW-0408">Iron</keyword>
<dbReference type="SFLD" id="SFLDS00029">
    <property type="entry name" value="Radical_SAM"/>
    <property type="match status" value="1"/>
</dbReference>
<dbReference type="Proteomes" id="UP000811844">
    <property type="component" value="Unassembled WGS sequence"/>
</dbReference>
<dbReference type="RefSeq" id="WP_153664847.1">
    <property type="nucleotide sequence ID" value="NZ_JAAIKR010000009.1"/>
</dbReference>
<comment type="cofactor">
    <cofactor evidence="1">
        <name>[4Fe-4S] cluster</name>
        <dbReference type="ChEBI" id="CHEBI:49883"/>
    </cofactor>
</comment>